<dbReference type="OrthoDB" id="9802815at2"/>
<dbReference type="GO" id="GO:0004479">
    <property type="term" value="F:methionyl-tRNA formyltransferase activity"/>
    <property type="evidence" value="ECO:0007669"/>
    <property type="project" value="UniProtKB-UniRule"/>
</dbReference>
<dbReference type="GO" id="GO:0005829">
    <property type="term" value="C:cytosol"/>
    <property type="evidence" value="ECO:0007669"/>
    <property type="project" value="TreeGrafter"/>
</dbReference>
<dbReference type="Pfam" id="PF00551">
    <property type="entry name" value="Formyl_trans_N"/>
    <property type="match status" value="1"/>
</dbReference>
<dbReference type="EMBL" id="CP032416">
    <property type="protein sequence ID" value="AYD41430.1"/>
    <property type="molecule type" value="Genomic_DNA"/>
</dbReference>
<dbReference type="Gene3D" id="3.10.25.10">
    <property type="entry name" value="Formyl transferase, C-terminal domain"/>
    <property type="match status" value="1"/>
</dbReference>
<dbReference type="Pfam" id="PF02911">
    <property type="entry name" value="Formyl_trans_C"/>
    <property type="match status" value="1"/>
</dbReference>
<keyword evidence="12" id="KW-1185">Reference proteome</keyword>
<dbReference type="SUPFAM" id="SSF53328">
    <property type="entry name" value="Formyltransferase"/>
    <property type="match status" value="1"/>
</dbReference>
<feature type="domain" description="Formyl transferase N-terminal" evidence="9">
    <location>
        <begin position="3"/>
        <end position="173"/>
    </location>
</feature>
<evidence type="ECO:0000259" key="9">
    <source>
        <dbReference type="Pfam" id="PF00551"/>
    </source>
</evidence>
<comment type="function">
    <text evidence="1 8">Attaches a formyl group to the free amino group of methionyl-tRNA(fMet). The formyl group appears to play a dual role in the initiator identity of N-formylmethionyl-tRNA by promoting its recognition by IF2 and preventing the misappropriation of this tRNA by the elongation apparatus.</text>
</comment>
<dbReference type="AlphaFoldDB" id="A0A386H796"/>
<gene>
    <name evidence="8" type="primary">fmt</name>
    <name evidence="11" type="ORF">D4Z93_05590</name>
</gene>
<dbReference type="CDD" id="cd08704">
    <property type="entry name" value="Met_tRNA_FMT_C"/>
    <property type="match status" value="1"/>
</dbReference>
<dbReference type="SUPFAM" id="SSF50486">
    <property type="entry name" value="FMT C-terminal domain-like"/>
    <property type="match status" value="1"/>
</dbReference>
<reference evidence="11 12" key="1">
    <citation type="journal article" date="2019" name="Int. J. Syst. Evol. Microbiol.">
        <title>Clostridium fermenticellae sp. nov., isolated from the mud in a fermentation cellar for the production of the Chinese liquor, baijiu.</title>
        <authorList>
            <person name="Xu P.X."/>
            <person name="Chai L.J."/>
            <person name="Qiu T."/>
            <person name="Zhang X.J."/>
            <person name="Lu Z.M."/>
            <person name="Xiao C."/>
            <person name="Wang S.T."/>
            <person name="Shen C.H."/>
            <person name="Shi J.S."/>
            <person name="Xu Z.H."/>
        </authorList>
    </citation>
    <scope>NUCLEOTIDE SEQUENCE [LARGE SCALE GENOMIC DNA]</scope>
    <source>
        <strain evidence="11 12">JN500901</strain>
    </source>
</reference>
<dbReference type="KEGG" id="cfer:D4Z93_05590"/>
<dbReference type="EC" id="2.1.2.9" evidence="3 8"/>
<dbReference type="NCBIfam" id="TIGR00460">
    <property type="entry name" value="fmt"/>
    <property type="match status" value="1"/>
</dbReference>
<dbReference type="InterPro" id="IPR037022">
    <property type="entry name" value="Formyl_trans_C_sf"/>
</dbReference>
<dbReference type="RefSeq" id="WP_119974246.1">
    <property type="nucleotide sequence ID" value="NZ_CP032416.1"/>
</dbReference>
<evidence type="ECO:0000256" key="2">
    <source>
        <dbReference type="ARBA" id="ARBA00010699"/>
    </source>
</evidence>
<evidence type="ECO:0000256" key="1">
    <source>
        <dbReference type="ARBA" id="ARBA00002606"/>
    </source>
</evidence>
<keyword evidence="5 8" id="KW-0808">Transferase</keyword>
<feature type="domain" description="Formyl transferase C-terminal" evidence="10">
    <location>
        <begin position="204"/>
        <end position="301"/>
    </location>
</feature>
<evidence type="ECO:0000256" key="3">
    <source>
        <dbReference type="ARBA" id="ARBA00012261"/>
    </source>
</evidence>
<dbReference type="InterPro" id="IPR041711">
    <property type="entry name" value="Met-tRNA-FMT_N"/>
</dbReference>
<evidence type="ECO:0000259" key="10">
    <source>
        <dbReference type="Pfam" id="PF02911"/>
    </source>
</evidence>
<evidence type="ECO:0000256" key="4">
    <source>
        <dbReference type="ARBA" id="ARBA00016014"/>
    </source>
</evidence>
<evidence type="ECO:0000256" key="6">
    <source>
        <dbReference type="ARBA" id="ARBA00022917"/>
    </source>
</evidence>
<dbReference type="PANTHER" id="PTHR11138:SF5">
    <property type="entry name" value="METHIONYL-TRNA FORMYLTRANSFERASE, MITOCHONDRIAL"/>
    <property type="match status" value="1"/>
</dbReference>
<dbReference type="InterPro" id="IPR036477">
    <property type="entry name" value="Formyl_transf_N_sf"/>
</dbReference>
<comment type="similarity">
    <text evidence="2 8">Belongs to the Fmt family.</text>
</comment>
<proteinExistence type="inferred from homology"/>
<accession>A0A386H796</accession>
<name>A0A386H796_9CLOT</name>
<dbReference type="Proteomes" id="UP000266301">
    <property type="component" value="Chromosome"/>
</dbReference>
<evidence type="ECO:0000256" key="5">
    <source>
        <dbReference type="ARBA" id="ARBA00022679"/>
    </source>
</evidence>
<dbReference type="Gene3D" id="3.40.50.170">
    <property type="entry name" value="Formyl transferase, N-terminal domain"/>
    <property type="match status" value="1"/>
</dbReference>
<keyword evidence="6 8" id="KW-0648">Protein biosynthesis</keyword>
<dbReference type="HAMAP" id="MF_00182">
    <property type="entry name" value="Formyl_trans"/>
    <property type="match status" value="1"/>
</dbReference>
<dbReference type="InterPro" id="IPR002376">
    <property type="entry name" value="Formyl_transf_N"/>
</dbReference>
<dbReference type="CDD" id="cd08646">
    <property type="entry name" value="FMT_core_Met-tRNA-FMT_N"/>
    <property type="match status" value="1"/>
</dbReference>
<protein>
    <recommendedName>
        <fullName evidence="4 8">Methionyl-tRNA formyltransferase</fullName>
        <ecNumber evidence="3 8">2.1.2.9</ecNumber>
    </recommendedName>
</protein>
<dbReference type="InterPro" id="IPR044135">
    <property type="entry name" value="Met-tRNA-FMT_C"/>
</dbReference>
<dbReference type="InterPro" id="IPR011034">
    <property type="entry name" value="Formyl_transferase-like_C_sf"/>
</dbReference>
<dbReference type="InterPro" id="IPR005793">
    <property type="entry name" value="Formyl_trans_C"/>
</dbReference>
<evidence type="ECO:0000256" key="7">
    <source>
        <dbReference type="ARBA" id="ARBA00048558"/>
    </source>
</evidence>
<evidence type="ECO:0000313" key="12">
    <source>
        <dbReference type="Proteomes" id="UP000266301"/>
    </source>
</evidence>
<evidence type="ECO:0000313" key="11">
    <source>
        <dbReference type="EMBL" id="AYD41430.1"/>
    </source>
</evidence>
<organism evidence="11 12">
    <name type="scientific">Clostridium fermenticellae</name>
    <dbReference type="NCBI Taxonomy" id="2068654"/>
    <lineage>
        <taxon>Bacteria</taxon>
        <taxon>Bacillati</taxon>
        <taxon>Bacillota</taxon>
        <taxon>Clostridia</taxon>
        <taxon>Eubacteriales</taxon>
        <taxon>Clostridiaceae</taxon>
        <taxon>Clostridium</taxon>
    </lineage>
</organism>
<sequence>MSVVFMGTPEFAVPSLNKLIESFNVTGVYTQPDKPKGRGKKMTMSKVKEIALDSSIPVYQPLRLKTDAEAIEKLKDMAPDFIVVVAYGQILTKEVLDIPKYGCINLHASILPKYRGAAPINWAVINGEKETGNTTMMMDVGLDTGDMLLQSKMEISNNMTAGELHDLLMLDGADLLIKTLNGILEGRITRKKQGETTTGYASMLDKKMAKINWNSTSREIKDFIRGLNPWPVAYTEYDGQNMKIYEAEILDETSKQYEPGYIVDIASCGIKVACKQGILLLKVIQFPGRKAMKVSDYIRGHEIKCNVILG</sequence>
<dbReference type="PANTHER" id="PTHR11138">
    <property type="entry name" value="METHIONYL-TRNA FORMYLTRANSFERASE"/>
    <property type="match status" value="1"/>
</dbReference>
<comment type="catalytic activity">
    <reaction evidence="7 8">
        <text>L-methionyl-tRNA(fMet) + (6R)-10-formyltetrahydrofolate = N-formyl-L-methionyl-tRNA(fMet) + (6S)-5,6,7,8-tetrahydrofolate + H(+)</text>
        <dbReference type="Rhea" id="RHEA:24380"/>
        <dbReference type="Rhea" id="RHEA-COMP:9952"/>
        <dbReference type="Rhea" id="RHEA-COMP:9953"/>
        <dbReference type="ChEBI" id="CHEBI:15378"/>
        <dbReference type="ChEBI" id="CHEBI:57453"/>
        <dbReference type="ChEBI" id="CHEBI:78530"/>
        <dbReference type="ChEBI" id="CHEBI:78844"/>
        <dbReference type="ChEBI" id="CHEBI:195366"/>
        <dbReference type="EC" id="2.1.2.9"/>
    </reaction>
</comment>
<feature type="binding site" evidence="8">
    <location>
        <begin position="109"/>
        <end position="112"/>
    </location>
    <ligand>
        <name>(6S)-5,6,7,8-tetrahydrofolate</name>
        <dbReference type="ChEBI" id="CHEBI:57453"/>
    </ligand>
</feature>
<evidence type="ECO:0000256" key="8">
    <source>
        <dbReference type="HAMAP-Rule" id="MF_00182"/>
    </source>
</evidence>
<dbReference type="InterPro" id="IPR005794">
    <property type="entry name" value="Fmt"/>
</dbReference>
<dbReference type="FunFam" id="3.40.50.12230:FF:000001">
    <property type="entry name" value="Methionyl-tRNA formyltransferase"/>
    <property type="match status" value="1"/>
</dbReference>